<evidence type="ECO:0000256" key="1">
    <source>
        <dbReference type="ARBA" id="ARBA00011073"/>
    </source>
</evidence>
<dbReference type="Gene3D" id="2.60.120.380">
    <property type="match status" value="1"/>
</dbReference>
<dbReference type="PANTHER" id="PTHR43399">
    <property type="entry name" value="SUBTILISIN-RELATED"/>
    <property type="match status" value="1"/>
</dbReference>
<gene>
    <name evidence="10" type="ORF">CHYS00102_LOCUS4289</name>
</gene>
<keyword evidence="2 7" id="KW-0645">Protease</keyword>
<organism evidence="10">
    <name type="scientific">Corethron hystrix</name>
    <dbReference type="NCBI Taxonomy" id="216773"/>
    <lineage>
        <taxon>Eukaryota</taxon>
        <taxon>Sar</taxon>
        <taxon>Stramenopiles</taxon>
        <taxon>Ochrophyta</taxon>
        <taxon>Bacillariophyta</taxon>
        <taxon>Coscinodiscophyceae</taxon>
        <taxon>Corethrophycidae</taxon>
        <taxon>Corethrales</taxon>
        <taxon>Corethraceae</taxon>
        <taxon>Corethron</taxon>
    </lineage>
</organism>
<evidence type="ECO:0000256" key="3">
    <source>
        <dbReference type="ARBA" id="ARBA00022801"/>
    </source>
</evidence>
<feature type="region of interest" description="Disordered" evidence="8">
    <location>
        <begin position="1010"/>
        <end position="1103"/>
    </location>
</feature>
<dbReference type="PROSITE" id="PS51892">
    <property type="entry name" value="SUBTILASE"/>
    <property type="match status" value="1"/>
</dbReference>
<feature type="domain" description="Peptidase S8/S53" evidence="9">
    <location>
        <begin position="339"/>
        <end position="628"/>
    </location>
</feature>
<dbReference type="InterPro" id="IPR036852">
    <property type="entry name" value="Peptidase_S8/S53_dom_sf"/>
</dbReference>
<dbReference type="EC" id="3.4.21.62" evidence="6"/>
<dbReference type="InterPro" id="IPR023828">
    <property type="entry name" value="Peptidase_S8_Ser-AS"/>
</dbReference>
<dbReference type="SUPFAM" id="SSF49785">
    <property type="entry name" value="Galactose-binding domain-like"/>
    <property type="match status" value="1"/>
</dbReference>
<comment type="similarity">
    <text evidence="1 7">Belongs to the peptidase S8 family.</text>
</comment>
<evidence type="ECO:0000256" key="8">
    <source>
        <dbReference type="SAM" id="MobiDB-lite"/>
    </source>
</evidence>
<feature type="region of interest" description="Disordered" evidence="8">
    <location>
        <begin position="792"/>
        <end position="848"/>
    </location>
</feature>
<accession>A0A7S1FM69</accession>
<dbReference type="InterPro" id="IPR015500">
    <property type="entry name" value="Peptidase_S8_subtilisin-rel"/>
</dbReference>
<evidence type="ECO:0000256" key="7">
    <source>
        <dbReference type="PROSITE-ProRule" id="PRU01240"/>
    </source>
</evidence>
<dbReference type="CDD" id="cd04842">
    <property type="entry name" value="Peptidases_S8_Kp43_protease"/>
    <property type="match status" value="1"/>
</dbReference>
<dbReference type="Gene3D" id="3.40.50.200">
    <property type="entry name" value="Peptidase S8/S53 domain"/>
    <property type="match status" value="1"/>
</dbReference>
<dbReference type="EMBL" id="HBFR01006004">
    <property type="protein sequence ID" value="CAD8877105.1"/>
    <property type="molecule type" value="Transcribed_RNA"/>
</dbReference>
<evidence type="ECO:0000256" key="4">
    <source>
        <dbReference type="ARBA" id="ARBA00022825"/>
    </source>
</evidence>
<dbReference type="PROSITE" id="PS00138">
    <property type="entry name" value="SUBTILASE_SER"/>
    <property type="match status" value="1"/>
</dbReference>
<dbReference type="InterPro" id="IPR000209">
    <property type="entry name" value="Peptidase_S8/S53_dom"/>
</dbReference>
<keyword evidence="3 7" id="KW-0378">Hydrolase</keyword>
<feature type="active site" description="Charge relay system" evidence="7">
    <location>
        <position position="347"/>
    </location>
</feature>
<protein>
    <recommendedName>
        <fullName evidence="6">subtilisin</fullName>
        <ecNumber evidence="6">3.4.21.62</ecNumber>
    </recommendedName>
</protein>
<dbReference type="InterPro" id="IPR022398">
    <property type="entry name" value="Peptidase_S8_His-AS"/>
</dbReference>
<dbReference type="Pfam" id="PF00082">
    <property type="entry name" value="Peptidase_S8"/>
    <property type="match status" value="1"/>
</dbReference>
<feature type="active site" description="Charge relay system" evidence="7">
    <location>
        <position position="580"/>
    </location>
</feature>
<dbReference type="GO" id="GO:0004252">
    <property type="term" value="F:serine-type endopeptidase activity"/>
    <property type="evidence" value="ECO:0007669"/>
    <property type="project" value="UniProtKB-UniRule"/>
</dbReference>
<evidence type="ECO:0000313" key="10">
    <source>
        <dbReference type="EMBL" id="CAD8877105.1"/>
    </source>
</evidence>
<feature type="active site" description="Charge relay system" evidence="7">
    <location>
        <position position="394"/>
    </location>
</feature>
<feature type="compositionally biased region" description="Polar residues" evidence="8">
    <location>
        <begin position="1047"/>
        <end position="1064"/>
    </location>
</feature>
<keyword evidence="4 7" id="KW-0720">Serine protease</keyword>
<evidence type="ECO:0000256" key="2">
    <source>
        <dbReference type="ARBA" id="ARBA00022670"/>
    </source>
</evidence>
<proteinExistence type="inferred from homology"/>
<reference evidence="10" key="1">
    <citation type="submission" date="2021-01" db="EMBL/GenBank/DDBJ databases">
        <authorList>
            <person name="Corre E."/>
            <person name="Pelletier E."/>
            <person name="Niang G."/>
            <person name="Scheremetjew M."/>
            <person name="Finn R."/>
            <person name="Kale V."/>
            <person name="Holt S."/>
            <person name="Cochrane G."/>
            <person name="Meng A."/>
            <person name="Brown T."/>
            <person name="Cohen L."/>
        </authorList>
    </citation>
    <scope>NUCLEOTIDE SEQUENCE</scope>
    <source>
        <strain evidence="10">308</strain>
    </source>
</reference>
<dbReference type="GO" id="GO:0006508">
    <property type="term" value="P:proteolysis"/>
    <property type="evidence" value="ECO:0007669"/>
    <property type="project" value="UniProtKB-KW"/>
</dbReference>
<evidence type="ECO:0000259" key="9">
    <source>
        <dbReference type="Pfam" id="PF00082"/>
    </source>
</evidence>
<comment type="catalytic activity">
    <reaction evidence="5">
        <text>Hydrolysis of proteins with broad specificity for peptide bonds, and a preference for a large uncharged residue in P1. Hydrolyzes peptide amides.</text>
        <dbReference type="EC" id="3.4.21.62"/>
    </reaction>
</comment>
<name>A0A7S1FM69_9STRA</name>
<dbReference type="PRINTS" id="PR00723">
    <property type="entry name" value="SUBTILISIN"/>
</dbReference>
<dbReference type="AlphaFoldDB" id="A0A7S1FM69"/>
<dbReference type="InterPro" id="IPR051048">
    <property type="entry name" value="Peptidase_S8/S53_subtilisin"/>
</dbReference>
<dbReference type="InterPro" id="IPR008979">
    <property type="entry name" value="Galactose-bd-like_sf"/>
</dbReference>
<dbReference type="PROSITE" id="PS00137">
    <property type="entry name" value="SUBTILASE_HIS"/>
    <property type="match status" value="1"/>
</dbReference>
<sequence length="1155" mass="127656">MTYITMPSFKLFRFTLFSSLLLFFLDSNQFIQLSTALPLRHLDHSALASVLVTEATSFLDDGPSLRIPETDRPYVLENSILSQWGVLSQDDYGRTAPYLVCDESIPASGIGRAKNIQNACDLDHVPQDVVYNGEDRTCFLVEMTYELASSCAEIGSVSQDYDMPPPEVKVTTTPYTPWMKVPSGTMIESYGADPDGREYIASFCHTAGGNRKKRKEAKKRVWDMMEKFLTSNDSCVDMNTDGEVMLARSTAPLDDFVDLKIDHSRKQLIMKFLSSRPLDEQCILGQVGVVISSPDVCSLGFQSTIQTLNDKSRWIIQGSMLDSSGMWKLPFFDVGIMGQGQTAQVSDTGLDVKSCYFFDKNGSITPDHSKVVDNTRRKVVQYYAKMDGIDSHGHGTHCSGTVVGKICAYEGGCVPDSEKARDGVAPMGKVAFYDIHTSSRSGLYPDSSNKMFGTGIIADAYVHSASWGGRANSYNHMSKDFDDFHYRNDNFLLFMAAGNFGSNDQRASVTNVGKNCVTVCSTQNSGTGRGMNYVSYFSSRGPSSDNRIKPDICAPGQNIFSASIRSGSRNCSSRNMSGTSMATPGAAGAALLIRQYFMEGWYPTGMKVFSDRFTPSGALIKAVLVNSGQALIGVDNNYYTTPSVPYDIHQGFGRISLIDSLYLRNKSKAKIFLQDRQVLESKSAPYQKTFQLDQCSAPYFSATLVYMDKENSSTSCTTCLVNRLDLIVIRDGNKYFPNGKGKADDKNNVQRIRLQHEANDIVTVKVSVSNLATKSQTFSLIVSGCIEGGTKQPIISPGTPTSTRSSPSLKPSINLSNPPSFIPSKGELPSHQPQTSHPTPRSKKRKLTTPMEKNEFWYVGRGNMFNLKAKTKIQLVSIGIHKYYQYTRAVEVWVKKGSWMEAPNDFSKWTHLGVQSISGGGKAIVTDLQNPQWLKLDINAGEVYGMYIRYADNSAGILTPPSAKEQGAIYAENDDLIVESGAMLPAFFKDHEKYVPCDWQGSLGYLLQESEESAPSKFPTISPATPTGNPSKDPSSDPTGSPVAPSNFPTTSPITPTRNPSKNPSRYPMGSPVAPSNFPTRSPVVPKWTIEEPSSNPTESPRAKCRNDISFQWNYKKWTCKTIKKRKCNRKDKYERLVKDHCPRKCGLCKKEQKE</sequence>
<feature type="compositionally biased region" description="Polar residues" evidence="8">
    <location>
        <begin position="1022"/>
        <end position="1039"/>
    </location>
</feature>
<dbReference type="InterPro" id="IPR034058">
    <property type="entry name" value="TagA/B/C/D_pept_dom"/>
</dbReference>
<evidence type="ECO:0000256" key="6">
    <source>
        <dbReference type="ARBA" id="ARBA00023619"/>
    </source>
</evidence>
<dbReference type="PANTHER" id="PTHR43399:SF4">
    <property type="entry name" value="CELL WALL-ASSOCIATED PROTEASE"/>
    <property type="match status" value="1"/>
</dbReference>
<evidence type="ECO:0000256" key="5">
    <source>
        <dbReference type="ARBA" id="ARBA00023529"/>
    </source>
</evidence>
<feature type="compositionally biased region" description="Low complexity" evidence="8">
    <location>
        <begin position="793"/>
        <end position="813"/>
    </location>
</feature>
<dbReference type="SUPFAM" id="SSF52743">
    <property type="entry name" value="Subtilisin-like"/>
    <property type="match status" value="1"/>
</dbReference>